<dbReference type="InterPro" id="IPR024654">
    <property type="entry name" value="Calcineurin-like_PHP_lpxH"/>
</dbReference>
<comment type="caution">
    <text evidence="5">The sequence shown here is derived from an EMBL/GenBank/DDBJ whole genome shotgun (WGS) entry which is preliminary data.</text>
</comment>
<dbReference type="GO" id="GO:0046872">
    <property type="term" value="F:metal ion binding"/>
    <property type="evidence" value="ECO:0007669"/>
    <property type="project" value="UniProtKB-KW"/>
</dbReference>
<sequence>MLKRIAHITDTHIDDPTALERDADPRANLEAVLRHTADYGTDEIIFTGDIGEPGTAPWLLDKLNEYKPGFRIVLGNHDNLQEVLSLYTNTASAGKDGLYYAYEDDIYKYIFLDSSSSAISDAQLQWLAAEATTLKKIIVFIHHPILDVGTAMDRIYPLQNRDSLSSILQQCKKEVIVFCGHYHLPDKRTDRNITQYVTPAVSFQVKKNAPDITINVSSFGYRLITLTEDKVSSQLIINRYDYFSPEKL</sequence>
<dbReference type="Proteomes" id="UP000216605">
    <property type="component" value="Unassembled WGS sequence"/>
</dbReference>
<dbReference type="Pfam" id="PF12850">
    <property type="entry name" value="Metallophos_2"/>
    <property type="match status" value="1"/>
</dbReference>
<keyword evidence="3" id="KW-0378">Hydrolase</keyword>
<dbReference type="RefSeq" id="WP_094416991.1">
    <property type="nucleotide sequence ID" value="NZ_NOXV01000305.1"/>
</dbReference>
<evidence type="ECO:0000259" key="4">
    <source>
        <dbReference type="Pfam" id="PF12850"/>
    </source>
</evidence>
<dbReference type="GO" id="GO:0016787">
    <property type="term" value="F:hydrolase activity"/>
    <property type="evidence" value="ECO:0007669"/>
    <property type="project" value="UniProtKB-KW"/>
</dbReference>
<keyword evidence="6" id="KW-1185">Reference proteome</keyword>
<dbReference type="SUPFAM" id="SSF56300">
    <property type="entry name" value="Metallo-dependent phosphatases"/>
    <property type="match status" value="1"/>
</dbReference>
<dbReference type="InterPro" id="IPR029052">
    <property type="entry name" value="Metallo-depent_PP-like"/>
</dbReference>
<gene>
    <name evidence="5" type="ORF">CHU92_14965</name>
</gene>
<comment type="similarity">
    <text evidence="1">Belongs to the metallophosphoesterase superfamily. YfcE family.</text>
</comment>
<organism evidence="5 6">
    <name type="scientific">Flavobacterium cyanobacteriorum</name>
    <dbReference type="NCBI Taxonomy" id="2022802"/>
    <lineage>
        <taxon>Bacteria</taxon>
        <taxon>Pseudomonadati</taxon>
        <taxon>Bacteroidota</taxon>
        <taxon>Flavobacteriia</taxon>
        <taxon>Flavobacteriales</taxon>
        <taxon>Flavobacteriaceae</taxon>
        <taxon>Flavobacterium</taxon>
    </lineage>
</organism>
<keyword evidence="2" id="KW-0479">Metal-binding</keyword>
<protein>
    <recommendedName>
        <fullName evidence="4">Calcineurin-like phosphoesterase domain-containing protein</fullName>
    </recommendedName>
</protein>
<proteinExistence type="inferred from homology"/>
<name>A0A255YRW1_9FLAO</name>
<dbReference type="EMBL" id="NOXV01000305">
    <property type="protein sequence ID" value="OYQ31942.1"/>
    <property type="molecule type" value="Genomic_DNA"/>
</dbReference>
<dbReference type="PANTHER" id="PTHR42988:SF2">
    <property type="entry name" value="CYCLIC NUCLEOTIDE PHOSPHODIESTERASE CBUA0032-RELATED"/>
    <property type="match status" value="1"/>
</dbReference>
<evidence type="ECO:0000256" key="2">
    <source>
        <dbReference type="ARBA" id="ARBA00022723"/>
    </source>
</evidence>
<dbReference type="PANTHER" id="PTHR42988">
    <property type="entry name" value="PHOSPHOHYDROLASE"/>
    <property type="match status" value="1"/>
</dbReference>
<dbReference type="InterPro" id="IPR050884">
    <property type="entry name" value="CNP_phosphodiesterase-III"/>
</dbReference>
<dbReference type="Gene3D" id="3.60.21.10">
    <property type="match status" value="1"/>
</dbReference>
<dbReference type="OrthoDB" id="651281at2"/>
<evidence type="ECO:0000256" key="1">
    <source>
        <dbReference type="ARBA" id="ARBA00008950"/>
    </source>
</evidence>
<evidence type="ECO:0000313" key="6">
    <source>
        <dbReference type="Proteomes" id="UP000216605"/>
    </source>
</evidence>
<dbReference type="AlphaFoldDB" id="A0A255YRW1"/>
<evidence type="ECO:0000313" key="5">
    <source>
        <dbReference type="EMBL" id="OYQ31942.1"/>
    </source>
</evidence>
<reference evidence="5 6" key="1">
    <citation type="submission" date="2017-07" db="EMBL/GenBank/DDBJ databases">
        <title>Flavobacterium cyanobacteriorum sp. nov., isolated from cyanobacterial aggregates in a eutrophic lake.</title>
        <authorList>
            <person name="Cai H."/>
        </authorList>
    </citation>
    <scope>NUCLEOTIDE SEQUENCE [LARGE SCALE GENOMIC DNA]</scope>
    <source>
        <strain evidence="5 6">TH021</strain>
    </source>
</reference>
<evidence type="ECO:0000256" key="3">
    <source>
        <dbReference type="ARBA" id="ARBA00022801"/>
    </source>
</evidence>
<accession>A0A255YRW1</accession>
<feature type="domain" description="Calcineurin-like phosphoesterase" evidence="4">
    <location>
        <begin position="4"/>
        <end position="193"/>
    </location>
</feature>